<dbReference type="InterPro" id="IPR000177">
    <property type="entry name" value="Apple"/>
</dbReference>
<feature type="region of interest" description="Disordered" evidence="4">
    <location>
        <begin position="1552"/>
        <end position="1606"/>
    </location>
</feature>
<evidence type="ECO:0000256" key="4">
    <source>
        <dbReference type="SAM" id="MobiDB-lite"/>
    </source>
</evidence>
<dbReference type="Proteomes" id="UP000221165">
    <property type="component" value="Unassembled WGS sequence"/>
</dbReference>
<feature type="region of interest" description="Disordered" evidence="4">
    <location>
        <begin position="1137"/>
        <end position="1293"/>
    </location>
</feature>
<dbReference type="GO" id="GO:0005576">
    <property type="term" value="C:extracellular region"/>
    <property type="evidence" value="ECO:0007669"/>
    <property type="project" value="InterPro"/>
</dbReference>
<dbReference type="InterPro" id="IPR003609">
    <property type="entry name" value="Pan_app"/>
</dbReference>
<dbReference type="OrthoDB" id="329549at2759"/>
<dbReference type="SMART" id="SM00223">
    <property type="entry name" value="APPLE"/>
    <property type="match status" value="5"/>
</dbReference>
<feature type="compositionally biased region" description="Polar residues" evidence="4">
    <location>
        <begin position="1193"/>
        <end position="1206"/>
    </location>
</feature>
<feature type="compositionally biased region" description="Low complexity" evidence="4">
    <location>
        <begin position="1281"/>
        <end position="1292"/>
    </location>
</feature>
<feature type="compositionally biased region" description="Basic and acidic residues" evidence="4">
    <location>
        <begin position="1478"/>
        <end position="1487"/>
    </location>
</feature>
<evidence type="ECO:0000259" key="5">
    <source>
        <dbReference type="PROSITE" id="PS50948"/>
    </source>
</evidence>
<feature type="region of interest" description="Disordered" evidence="4">
    <location>
        <begin position="1471"/>
        <end position="1500"/>
    </location>
</feature>
<dbReference type="PROSITE" id="PS50948">
    <property type="entry name" value="PAN"/>
    <property type="match status" value="1"/>
</dbReference>
<keyword evidence="2" id="KW-1015">Disulfide bond</keyword>
<feature type="coiled-coil region" evidence="3">
    <location>
        <begin position="166"/>
        <end position="193"/>
    </location>
</feature>
<protein>
    <submittedName>
        <fullName evidence="6">Pan domain protein</fullName>
    </submittedName>
</protein>
<dbReference type="Pfam" id="PF00024">
    <property type="entry name" value="PAN_1"/>
    <property type="match status" value="4"/>
</dbReference>
<feature type="region of interest" description="Disordered" evidence="4">
    <location>
        <begin position="588"/>
        <end position="708"/>
    </location>
</feature>
<keyword evidence="7" id="KW-1185">Reference proteome</keyword>
<evidence type="ECO:0000313" key="6">
    <source>
        <dbReference type="EMBL" id="PHJ21439.1"/>
    </source>
</evidence>
<accession>A0A2C6KXQ4</accession>
<feature type="compositionally biased region" description="Basic and acidic residues" evidence="4">
    <location>
        <begin position="1148"/>
        <end position="1157"/>
    </location>
</feature>
<dbReference type="Gene3D" id="3.50.4.10">
    <property type="entry name" value="Hepatocyte Growth Factor"/>
    <property type="match status" value="5"/>
</dbReference>
<dbReference type="GO" id="GO:0006508">
    <property type="term" value="P:proteolysis"/>
    <property type="evidence" value="ECO:0007669"/>
    <property type="project" value="InterPro"/>
</dbReference>
<dbReference type="CDD" id="cd01100">
    <property type="entry name" value="APPLE_Factor_XI_like"/>
    <property type="match status" value="2"/>
</dbReference>
<comment type="caution">
    <text evidence="6">The sequence shown here is derived from an EMBL/GenBank/DDBJ whole genome shotgun (WGS) entry which is preliminary data.</text>
</comment>
<feature type="domain" description="Apple" evidence="5">
    <location>
        <begin position="1045"/>
        <end position="1122"/>
    </location>
</feature>
<evidence type="ECO:0000313" key="7">
    <source>
        <dbReference type="Proteomes" id="UP000221165"/>
    </source>
</evidence>
<gene>
    <name evidence="6" type="ORF">CSUI_004721</name>
</gene>
<feature type="compositionally biased region" description="Pro residues" evidence="4">
    <location>
        <begin position="639"/>
        <end position="654"/>
    </location>
</feature>
<dbReference type="EMBL" id="MIGC01002245">
    <property type="protein sequence ID" value="PHJ21439.1"/>
    <property type="molecule type" value="Genomic_DNA"/>
</dbReference>
<dbReference type="Pfam" id="PF14295">
    <property type="entry name" value="PAN_4"/>
    <property type="match status" value="1"/>
</dbReference>
<feature type="compositionally biased region" description="Polar residues" evidence="4">
    <location>
        <begin position="1227"/>
        <end position="1236"/>
    </location>
</feature>
<feature type="compositionally biased region" description="Low complexity" evidence="4">
    <location>
        <begin position="655"/>
        <end position="669"/>
    </location>
</feature>
<evidence type="ECO:0000256" key="3">
    <source>
        <dbReference type="SAM" id="Coils"/>
    </source>
</evidence>
<feature type="compositionally biased region" description="Low complexity" evidence="4">
    <location>
        <begin position="593"/>
        <end position="638"/>
    </location>
</feature>
<evidence type="ECO:0000256" key="2">
    <source>
        <dbReference type="ARBA" id="ARBA00023157"/>
    </source>
</evidence>
<organism evidence="6 7">
    <name type="scientific">Cystoisospora suis</name>
    <dbReference type="NCBI Taxonomy" id="483139"/>
    <lineage>
        <taxon>Eukaryota</taxon>
        <taxon>Sar</taxon>
        <taxon>Alveolata</taxon>
        <taxon>Apicomplexa</taxon>
        <taxon>Conoidasida</taxon>
        <taxon>Coccidia</taxon>
        <taxon>Eucoccidiorida</taxon>
        <taxon>Eimeriorina</taxon>
        <taxon>Sarcocystidae</taxon>
        <taxon>Cystoisospora</taxon>
    </lineage>
</organism>
<proteinExistence type="predicted"/>
<feature type="region of interest" description="Disordered" evidence="4">
    <location>
        <begin position="238"/>
        <end position="264"/>
    </location>
</feature>
<reference evidence="6 7" key="1">
    <citation type="journal article" date="2017" name="Int. J. Parasitol.">
        <title>The genome of the protozoan parasite Cystoisospora suis and a reverse vaccinology approach to identify vaccine candidates.</title>
        <authorList>
            <person name="Palmieri N."/>
            <person name="Shrestha A."/>
            <person name="Ruttkowski B."/>
            <person name="Beck T."/>
            <person name="Vogl C."/>
            <person name="Tomley F."/>
            <person name="Blake D.P."/>
            <person name="Joachim A."/>
        </authorList>
    </citation>
    <scope>NUCLEOTIDE SEQUENCE [LARGE SCALE GENOMIC DNA]</scope>
    <source>
        <strain evidence="6 7">Wien I</strain>
    </source>
</reference>
<dbReference type="RefSeq" id="XP_067923121.1">
    <property type="nucleotide sequence ID" value="XM_068064906.1"/>
</dbReference>
<feature type="compositionally biased region" description="Polar residues" evidence="4">
    <location>
        <begin position="1579"/>
        <end position="1598"/>
    </location>
</feature>
<dbReference type="VEuPathDB" id="ToxoDB:CSUI_004721"/>
<name>A0A2C6KXQ4_9APIC</name>
<keyword evidence="1" id="KW-0677">Repeat</keyword>
<sequence>MEAGELGGPSPTLALWGLPQCIRRVCPRPKQLSRIFMTVTALMSPLLCHSVGDNSLSKIVHDDFPDRPWTDFKRTPPSDQHVAGPAFGQFLSPTTRARVNARELARQVIVDLESRGVTLKVKDISRVLPSILPQIETLGLDSTEFENELRKMVSRDQAEETLLKGQQHHTKEADELLQELEQLRQEKRLKSQQGRWSGVQSYSLPAIPRQAIKPDGAVNDVLTKEFEQQQRLRNLPQGGASEFREDSEEQYIPKSRVPEKSKSATPFSLIRPLTTPTSENAANVFDGNEFRAAAFPTARTTKRYPPQEATGNTNSKASFHAPFYRTGTPTNADVPSLALAQEAGEMEGQQLLRMWLDAATGKQSALSKDLDFSVGGDELLRMRTSLDYTSMYPLPCNPPLTVLPLVAASFDAWGESALALLQAFDGNPNEVRTMFADAVLGAIPWRLKNKWKVSERDVRLFSIQDKDITIYFNKTHVVHRPEPNSWPLLQSPGCEAARPTNIRGNSTEILSQSSCVRVQWDLLDSDNRGQLGTTDMVRAVNDDLMRKSGMSHILGEGSYFGRRAGTVLSDVLRVAMSKYSISGLVVEDQQQCSSTTTVRPATSTATSTASPGASTSTATPSTTTTTAVALTSTSSDPSASPPPPPVSTTTPPPTTQSSATSTAYTSTSSQLDNDGIGGSRPTRMDTAPPGVIGGSGFTTAPATPGPPVPEGPDAVACYSVGVDYFGFDIAKIERGDIESAGECAEHCRVHSGCYYWTFNPTRRWCYLKNVNAPQGLHRDPQTTSTLISGLKGCNLVDDPYPSEPCYQMDADILTTDGGYRSLKDWPSAIECHSSCTMDPRCFYWTYDTKDKKCYLKGRHLSRVSKGSAAGEPSSTFGLISGAKRCKGETVIDRNVRRLMEIDEFDAPTLMAELARTRNKWMPAPFDCGFEEGDLQPEDADILWEGAVTNPSACRTRCVQQAVEAVFSNVFRGEEESEEVEEECLFWRFNWGSGSCELINENGWRTWVKKKEGDTVGHSTSPVLVGSHRCRRFSANFPPSSPLDLCYQANVEFDTSARHLLREVGGVSEPNQCDLLCAAQSGCTSWTFRANERLCELLHSDAHTEKRVVDSAVRAAGIHTETVITALFGARPCIETSAGSVQTETGDNVDDRKHRDTSAKPTPQATPKRDQTTGEPPAPSIQPTESAGEVGHESPQQSPDITRSDSPPSLPTKRLNPLSTAVEEGLTSPGTDENSASPDVREGSAPSWVTSKEMDARPDGNESDVDRGQRSDAKLSKPSLNSRSTTAPSAASALVHEQKVTEAALFNSTSGHTGGPSTDTSAPQPTTVPALLVSMQPSPDGHLPPCARAGVSYEGHDLQPLSTAPLLGSARECWSLCVDVPLCYYWSFDSASGRCLLKDANAPLDVLRARPMSFVSGPRSCPVSADPKQFLPLLHRRPIVAPEDDPQTRPFPALKIGSTFPARGVPGGLLGIGGASSRDNGEKTKAPERTATVSDDGDNPANGSYGFWGGLSPGLISGWGRTAEKDSSPDLGSFLSAWLPLGGARSTSGDGFLARGDKNTIGKNVPGEDQGPLSKRTEGHATTSLVPSRGSPRSGTSLTFEDETEFPLEPTQAGDYEEHHGEARESSWLCQHEGVALTGGDLLLVGSRSDKSASHGMFSESPQSCAAHCADSLGCMFWTFDRENGLCYLKSWVAIQSYKSDESTKHFVSGPVTVTPDCFGTAVPASAAEGST</sequence>
<feature type="compositionally biased region" description="Basic and acidic residues" evidence="4">
    <location>
        <begin position="1251"/>
        <end position="1274"/>
    </location>
</feature>
<evidence type="ECO:0000256" key="1">
    <source>
        <dbReference type="ARBA" id="ARBA00022737"/>
    </source>
</evidence>
<keyword evidence="3" id="KW-0175">Coiled coil</keyword>
<feature type="region of interest" description="Disordered" evidence="4">
    <location>
        <begin position="1306"/>
        <end position="1325"/>
    </location>
</feature>
<dbReference type="SUPFAM" id="SSF57414">
    <property type="entry name" value="Hairpin loop containing domain-like"/>
    <property type="match status" value="4"/>
</dbReference>
<dbReference type="GeneID" id="94428117"/>